<evidence type="ECO:0000313" key="3">
    <source>
        <dbReference type="Proteomes" id="UP001174210"/>
    </source>
</evidence>
<dbReference type="RefSeq" id="WP_301217168.1">
    <property type="nucleotide sequence ID" value="NZ_JAROCB010000002.1"/>
</dbReference>
<protein>
    <submittedName>
        <fullName evidence="2">Flavodoxin family protein</fullName>
    </submittedName>
</protein>
<dbReference type="Gene3D" id="3.40.50.360">
    <property type="match status" value="1"/>
</dbReference>
<accession>A0ABT8IVI0</accession>
<reference evidence="2" key="1">
    <citation type="submission" date="2023-03" db="EMBL/GenBank/DDBJ databases">
        <title>MT1 and MT2 Draft Genomes of Novel Species.</title>
        <authorList>
            <person name="Venkateswaran K."/>
        </authorList>
    </citation>
    <scope>NUCLEOTIDE SEQUENCE</scope>
    <source>
        <strain evidence="2">F6_8S_P_1A</strain>
    </source>
</reference>
<dbReference type="Proteomes" id="UP001174210">
    <property type="component" value="Unassembled WGS sequence"/>
</dbReference>
<dbReference type="SUPFAM" id="SSF52218">
    <property type="entry name" value="Flavoproteins"/>
    <property type="match status" value="1"/>
</dbReference>
<comment type="caution">
    <text evidence="2">The sequence shown here is derived from an EMBL/GenBank/DDBJ whole genome shotgun (WGS) entry which is preliminary data.</text>
</comment>
<dbReference type="InterPro" id="IPR001226">
    <property type="entry name" value="Flavodoxin_CS"/>
</dbReference>
<organism evidence="2 3">
    <name type="scientific">Leifsonia virtsii</name>
    <dbReference type="NCBI Taxonomy" id="3035915"/>
    <lineage>
        <taxon>Bacteria</taxon>
        <taxon>Bacillati</taxon>
        <taxon>Actinomycetota</taxon>
        <taxon>Actinomycetes</taxon>
        <taxon>Micrococcales</taxon>
        <taxon>Microbacteriaceae</taxon>
        <taxon>Leifsonia</taxon>
    </lineage>
</organism>
<dbReference type="InterPro" id="IPR029039">
    <property type="entry name" value="Flavoprotein-like_sf"/>
</dbReference>
<proteinExistence type="predicted"/>
<evidence type="ECO:0000313" key="2">
    <source>
        <dbReference type="EMBL" id="MDN4596800.1"/>
    </source>
</evidence>
<sequence length="184" mass="20023">MNETPPVARVTIIYESMFGNTRKVAEAIAEGLRPTATVTVLPVKDAPESIGEADILIAGAPTHVHGLSRPSTRTEAGKWADDAARHLTLEPDAEGIGMREWLETCGQVPPVFAAFDTRADTAELFSGSAASHIEKRLRKLGSRRFLPKASFVVDKRSVLVDGELERARSWGRTIGAELRMPVLH</sequence>
<name>A0ABT8IVI0_9MICO</name>
<gene>
    <name evidence="2" type="ORF">P5G59_06595</name>
</gene>
<feature type="domain" description="Flavodoxin-like" evidence="1">
    <location>
        <begin position="10"/>
        <end position="175"/>
    </location>
</feature>
<dbReference type="PROSITE" id="PS50902">
    <property type="entry name" value="FLAVODOXIN_LIKE"/>
    <property type="match status" value="1"/>
</dbReference>
<dbReference type="PROSITE" id="PS00201">
    <property type="entry name" value="FLAVODOXIN"/>
    <property type="match status" value="1"/>
</dbReference>
<dbReference type="InterPro" id="IPR008254">
    <property type="entry name" value="Flavodoxin/NO_synth"/>
</dbReference>
<dbReference type="EMBL" id="JAROCB010000002">
    <property type="protein sequence ID" value="MDN4596800.1"/>
    <property type="molecule type" value="Genomic_DNA"/>
</dbReference>
<keyword evidence="3" id="KW-1185">Reference proteome</keyword>
<dbReference type="Pfam" id="PF00258">
    <property type="entry name" value="Flavodoxin_1"/>
    <property type="match status" value="1"/>
</dbReference>
<evidence type="ECO:0000259" key="1">
    <source>
        <dbReference type="PROSITE" id="PS50902"/>
    </source>
</evidence>